<reference evidence="2 3" key="1">
    <citation type="submission" date="2024-03" db="EMBL/GenBank/DDBJ databases">
        <title>Aureococcus anophagefferens CCMP1851 and Kratosvirus quantuckense: Draft genome of a second virus-susceptible host strain in the model system.</title>
        <authorList>
            <person name="Chase E."/>
            <person name="Truchon A.R."/>
            <person name="Schepens W."/>
            <person name="Wilhelm S.W."/>
        </authorList>
    </citation>
    <scope>NUCLEOTIDE SEQUENCE [LARGE SCALE GENOMIC DNA]</scope>
    <source>
        <strain evidence="2 3">CCMP1851</strain>
    </source>
</reference>
<protein>
    <recommendedName>
        <fullName evidence="4">PDZ domain-containing protein</fullName>
    </recommendedName>
</protein>
<feature type="region of interest" description="Disordered" evidence="1">
    <location>
        <begin position="1"/>
        <end position="52"/>
    </location>
</feature>
<gene>
    <name evidence="2" type="ORF">SO694_00235013</name>
</gene>
<dbReference type="Proteomes" id="UP001363151">
    <property type="component" value="Unassembled WGS sequence"/>
</dbReference>
<proteinExistence type="predicted"/>
<evidence type="ECO:0000313" key="2">
    <source>
        <dbReference type="EMBL" id="KAK7237769.1"/>
    </source>
</evidence>
<organism evidence="2 3">
    <name type="scientific">Aureococcus anophagefferens</name>
    <name type="common">Harmful bloom alga</name>
    <dbReference type="NCBI Taxonomy" id="44056"/>
    <lineage>
        <taxon>Eukaryota</taxon>
        <taxon>Sar</taxon>
        <taxon>Stramenopiles</taxon>
        <taxon>Ochrophyta</taxon>
        <taxon>Pelagophyceae</taxon>
        <taxon>Pelagomonadales</taxon>
        <taxon>Pelagomonadaceae</taxon>
        <taxon>Aureococcus</taxon>
    </lineage>
</organism>
<dbReference type="EMBL" id="JBBJCI010000237">
    <property type="protein sequence ID" value="KAK7237769.1"/>
    <property type="molecule type" value="Genomic_DNA"/>
</dbReference>
<evidence type="ECO:0000256" key="1">
    <source>
        <dbReference type="SAM" id="MobiDB-lite"/>
    </source>
</evidence>
<comment type="caution">
    <text evidence="2">The sequence shown here is derived from an EMBL/GenBank/DDBJ whole genome shotgun (WGS) entry which is preliminary data.</text>
</comment>
<sequence length="705" mass="73253">MSRENAAPEASPNEASAPKPNPLAKAKSFDGVETVSHRDSSAPRAPRERGTVFVRSESLKQEYSSKNLTADDWAKRHATMGYDPLDRALMEERQKAGEGKGSLTDAEYKARVRGLLKEHIESMAEIGICFKHTFTSAKLGFAIALARYGEEGRQFVNVEETMPNCECYPGPLKPTDELIAVNGKVILEPTQHRFEDLRKAIAKAPRPLKMTFIQGERREEAFEEQEERRALSIHDKRDATTALDALLGVVKEAAALAVAAADAGGAAADAGDFAAASLKAEDAERHAGAAFSAMGALARRLRRPLRGLQGRQAQVEAKLATLLGAATKAKDRAYAVTEDPYATVEVAQGAADAAVGDAEAAAAAPGLRRTTADDDDDVAGSSRKLDHDWKRAQATAAVVEGCADRAEAAAKAATDAADACVDAADAAEKRAAEEAAAARAAQVAGDAAKLAAEALAALTAADDSDAAAWPAAEAATARTAADALKDLALAQAALDAGSKIAAASEAFADVATEKRRACEVAGLATPAALAPRALASGRRCGAAAQGRVRRRARVPRLVGAQRANDEATAAEQAAHGQAAQQLVNAAQAKAGEAPPAWTRRGAVVGASARAAADKARGAADACAALAAQRAADMAAQASELAEVAIQRAIDMKKKAPQAAVDKADAAGIAVRGCRRRGLRRAERGPRVQPRPRSAAPRTPPTRAHA</sequence>
<feature type="compositionally biased region" description="Low complexity" evidence="1">
    <location>
        <begin position="1"/>
        <end position="18"/>
    </location>
</feature>
<keyword evidence="3" id="KW-1185">Reference proteome</keyword>
<feature type="region of interest" description="Disordered" evidence="1">
    <location>
        <begin position="555"/>
        <end position="575"/>
    </location>
</feature>
<evidence type="ECO:0008006" key="4">
    <source>
        <dbReference type="Google" id="ProtNLM"/>
    </source>
</evidence>
<feature type="compositionally biased region" description="Basic and acidic residues" evidence="1">
    <location>
        <begin position="27"/>
        <end position="50"/>
    </location>
</feature>
<feature type="region of interest" description="Disordered" evidence="1">
    <location>
        <begin position="671"/>
        <end position="705"/>
    </location>
</feature>
<name>A0ABR1FT50_AURAN</name>
<evidence type="ECO:0000313" key="3">
    <source>
        <dbReference type="Proteomes" id="UP001363151"/>
    </source>
</evidence>
<feature type="compositionally biased region" description="Low complexity" evidence="1">
    <location>
        <begin position="690"/>
        <end position="705"/>
    </location>
</feature>
<accession>A0ABR1FT50</accession>